<dbReference type="RefSeq" id="WP_344842686.1">
    <property type="nucleotide sequence ID" value="NZ_BAABDF010000002.1"/>
</dbReference>
<keyword evidence="2 4" id="KW-0732">Signal</keyword>
<name>A0ABP7JW97_9RHOB</name>
<gene>
    <name evidence="6" type="ORF">GCM10022404_03680</name>
</gene>
<evidence type="ECO:0000313" key="7">
    <source>
        <dbReference type="Proteomes" id="UP001399917"/>
    </source>
</evidence>
<dbReference type="SUPFAM" id="SSF53822">
    <property type="entry name" value="Periplasmic binding protein-like I"/>
    <property type="match status" value="1"/>
</dbReference>
<evidence type="ECO:0000256" key="1">
    <source>
        <dbReference type="ARBA" id="ARBA00010062"/>
    </source>
</evidence>
<dbReference type="InterPro" id="IPR051010">
    <property type="entry name" value="BCAA_transport"/>
</dbReference>
<evidence type="ECO:0000259" key="5">
    <source>
        <dbReference type="Pfam" id="PF13458"/>
    </source>
</evidence>
<comment type="caution">
    <text evidence="6">The sequence shown here is derived from an EMBL/GenBank/DDBJ whole genome shotgun (WGS) entry which is preliminary data.</text>
</comment>
<keyword evidence="7" id="KW-1185">Reference proteome</keyword>
<dbReference type="InterPro" id="IPR006311">
    <property type="entry name" value="TAT_signal"/>
</dbReference>
<dbReference type="EMBL" id="BAABDF010000002">
    <property type="protein sequence ID" value="GAA3855823.1"/>
    <property type="molecule type" value="Genomic_DNA"/>
</dbReference>
<feature type="chain" id="PRO_5045276074" evidence="4">
    <location>
        <begin position="31"/>
        <end position="405"/>
    </location>
</feature>
<comment type="similarity">
    <text evidence="1">Belongs to the leucine-binding protein family.</text>
</comment>
<evidence type="ECO:0000313" key="6">
    <source>
        <dbReference type="EMBL" id="GAA3855823.1"/>
    </source>
</evidence>
<dbReference type="PANTHER" id="PTHR30483:SF6">
    <property type="entry name" value="PERIPLASMIC BINDING PROTEIN OF ABC TRANSPORTER FOR NATURAL AMINO ACIDS"/>
    <property type="match status" value="1"/>
</dbReference>
<feature type="signal peptide" evidence="4">
    <location>
        <begin position="1"/>
        <end position="30"/>
    </location>
</feature>
<reference evidence="7" key="1">
    <citation type="journal article" date="2019" name="Int. J. Syst. Evol. Microbiol.">
        <title>The Global Catalogue of Microorganisms (GCM) 10K type strain sequencing project: providing services to taxonomists for standard genome sequencing and annotation.</title>
        <authorList>
            <consortium name="The Broad Institute Genomics Platform"/>
            <consortium name="The Broad Institute Genome Sequencing Center for Infectious Disease"/>
            <person name="Wu L."/>
            <person name="Ma J."/>
        </authorList>
    </citation>
    <scope>NUCLEOTIDE SEQUENCE [LARGE SCALE GENOMIC DNA]</scope>
    <source>
        <strain evidence="7">JCM 17190</strain>
    </source>
</reference>
<feature type="domain" description="Leucine-binding protein" evidence="5">
    <location>
        <begin position="34"/>
        <end position="382"/>
    </location>
</feature>
<evidence type="ECO:0000256" key="3">
    <source>
        <dbReference type="ARBA" id="ARBA00022970"/>
    </source>
</evidence>
<evidence type="ECO:0000256" key="4">
    <source>
        <dbReference type="SAM" id="SignalP"/>
    </source>
</evidence>
<dbReference type="Proteomes" id="UP001399917">
    <property type="component" value="Unassembled WGS sequence"/>
</dbReference>
<dbReference type="InterPro" id="IPR028082">
    <property type="entry name" value="Peripla_BP_I"/>
</dbReference>
<accession>A0ABP7JW97</accession>
<dbReference type="PANTHER" id="PTHR30483">
    <property type="entry name" value="LEUCINE-SPECIFIC-BINDING PROTEIN"/>
    <property type="match status" value="1"/>
</dbReference>
<evidence type="ECO:0000256" key="2">
    <source>
        <dbReference type="ARBA" id="ARBA00022729"/>
    </source>
</evidence>
<dbReference type="Pfam" id="PF13458">
    <property type="entry name" value="Peripla_BP_6"/>
    <property type="match status" value="1"/>
</dbReference>
<dbReference type="InterPro" id="IPR028081">
    <property type="entry name" value="Leu-bd"/>
</dbReference>
<sequence>MIGISRRAGLRAVSVGIASALALTAGVAMAQADTVKIGYAVARTGPNATGAGITTIPNYELWVDTVNKAGGLKMPDGSQMMIEVVEYDNRSANEDLVRAIERLASQDEVDLILPPWGTGGNLAIAPLMAKFGYPQLAVTAVTDKAAEFAARWDRSFWMLGGGHDYATGLVDVLSKAHDAGVINNQVAVVSVADGFGIDLINGARPAFEEAGFELVYDKSYPLGTSDFAAIMSEAQGSGADSFVAFSYPPGSFGMTKTAQSMNYNPKVFYISVGGAFPIFPGVADGKAEGVMAIGGVDAENPAIQDYFARHTEFVGNPPDSWASAITYASLEMLAQAVERVGLDHAALAKELSDGTFQTVVGEIKLEDNQLRDLWWVGQWQGGAFRAVNPSDKAGASDPVIPKPEW</sequence>
<keyword evidence="3" id="KW-0813">Transport</keyword>
<dbReference type="CDD" id="cd06338">
    <property type="entry name" value="PBP1_ABC_ligand_binding-like"/>
    <property type="match status" value="1"/>
</dbReference>
<dbReference type="Gene3D" id="3.40.50.2300">
    <property type="match status" value="2"/>
</dbReference>
<organism evidence="6 7">
    <name type="scientific">Celeribacter arenosi</name>
    <dbReference type="NCBI Taxonomy" id="792649"/>
    <lineage>
        <taxon>Bacteria</taxon>
        <taxon>Pseudomonadati</taxon>
        <taxon>Pseudomonadota</taxon>
        <taxon>Alphaproteobacteria</taxon>
        <taxon>Rhodobacterales</taxon>
        <taxon>Roseobacteraceae</taxon>
        <taxon>Celeribacter</taxon>
    </lineage>
</organism>
<dbReference type="PROSITE" id="PS51318">
    <property type="entry name" value="TAT"/>
    <property type="match status" value="1"/>
</dbReference>
<proteinExistence type="inferred from homology"/>
<protein>
    <submittedName>
        <fullName evidence="6">Amino acid ABC transporter substrate-binding protein</fullName>
    </submittedName>
</protein>
<keyword evidence="3" id="KW-0029">Amino-acid transport</keyword>